<feature type="compositionally biased region" description="Polar residues" evidence="7">
    <location>
        <begin position="70"/>
        <end position="79"/>
    </location>
</feature>
<dbReference type="PANTHER" id="PTHR31845">
    <property type="entry name" value="FINGER DOMAIN PROTEIN, PUTATIVE-RELATED"/>
    <property type="match status" value="1"/>
</dbReference>
<dbReference type="InterPro" id="IPR036864">
    <property type="entry name" value="Zn2-C6_fun-type_DNA-bd_sf"/>
</dbReference>
<keyword evidence="10" id="KW-1185">Reference proteome</keyword>
<keyword evidence="5" id="KW-0804">Transcription</keyword>
<evidence type="ECO:0000256" key="7">
    <source>
        <dbReference type="SAM" id="MobiDB-lite"/>
    </source>
</evidence>
<feature type="domain" description="Xylanolytic transcriptional activator regulatory" evidence="8">
    <location>
        <begin position="181"/>
        <end position="273"/>
    </location>
</feature>
<feature type="region of interest" description="Disordered" evidence="7">
    <location>
        <begin position="52"/>
        <end position="105"/>
    </location>
</feature>
<sequence length="612" mass="66835">MKIRCNRLPGQEACKACANVNRACVAVAPSQPRRPAALRVAELEQKIDALTKSLESGDRLPTSPVHPSTGGFSCNNSADSGMAVEPPSSETQTPGTGGGGDDVISRGTISPEVAARILNRFIVDLDSLAPTVSLPEDISLSYLRRDRPLLLGAIFAVASGTIVPQLQPGLALAFARDVASRAMFYTEKSVDLLQAMLVYATWHLKHRESRDIGFGVYVRSATLMAMDLGLGDRSRVALEQGLEAQAELRRTWLCCYHAALSVSIFLRQPPLIRFSPYIQECLSFFSDYPATSRADIQLCSMVRLAQLLENVSMVFSMADEDLGTCIDDPRTQYHLKIFNRRLVEWREAAGQGSHPSFLEHSFHIARLYIHEIALHDTHKADTNRPTPPGSLTTAHFDALTICVCSMNGAADSFLAMSQATSPLLDCRFLGGVLYACVAMVQVSGLLRIPGPKWADVFLPDLRVNYYLDAVIQKLEAMSRLDANPSAQGYSRAFQRLKEWYHRRWSGGASSTIPGLIGEIRDGLLKPAGTAPVVVREAEGEAHGGMLATPDTALHHLDGMDLVPAQQSQSQSPFDAFPGGSRSEGEEEDWNSFVGALGDSDPLYKNISIWFDQ</sequence>
<organism evidence="9 10">
    <name type="scientific">Aspergillus keveii</name>
    <dbReference type="NCBI Taxonomy" id="714993"/>
    <lineage>
        <taxon>Eukaryota</taxon>
        <taxon>Fungi</taxon>
        <taxon>Dikarya</taxon>
        <taxon>Ascomycota</taxon>
        <taxon>Pezizomycotina</taxon>
        <taxon>Eurotiomycetes</taxon>
        <taxon>Eurotiomycetidae</taxon>
        <taxon>Eurotiales</taxon>
        <taxon>Aspergillaceae</taxon>
        <taxon>Aspergillus</taxon>
        <taxon>Aspergillus subgen. Nidulantes</taxon>
    </lineage>
</organism>
<evidence type="ECO:0000313" key="10">
    <source>
        <dbReference type="Proteomes" id="UP001610563"/>
    </source>
</evidence>
<evidence type="ECO:0000256" key="3">
    <source>
        <dbReference type="ARBA" id="ARBA00023015"/>
    </source>
</evidence>
<comment type="caution">
    <text evidence="9">The sequence shown here is derived from an EMBL/GenBank/DDBJ whole genome shotgun (WGS) entry which is preliminary data.</text>
</comment>
<protein>
    <recommendedName>
        <fullName evidence="8">Xylanolytic transcriptional activator regulatory domain-containing protein</fullName>
    </recommendedName>
</protein>
<dbReference type="CDD" id="cd12148">
    <property type="entry name" value="fungal_TF_MHR"/>
    <property type="match status" value="1"/>
</dbReference>
<keyword evidence="2" id="KW-0862">Zinc</keyword>
<gene>
    <name evidence="9" type="ORF">BJX66DRAFT_333533</name>
</gene>
<keyword evidence="3" id="KW-0805">Transcription regulation</keyword>
<dbReference type="Pfam" id="PF04082">
    <property type="entry name" value="Fungal_trans"/>
    <property type="match status" value="1"/>
</dbReference>
<evidence type="ECO:0000256" key="2">
    <source>
        <dbReference type="ARBA" id="ARBA00022833"/>
    </source>
</evidence>
<keyword evidence="6" id="KW-0539">Nucleus</keyword>
<evidence type="ECO:0000256" key="4">
    <source>
        <dbReference type="ARBA" id="ARBA00023125"/>
    </source>
</evidence>
<name>A0ABR4GIJ4_9EURO</name>
<feature type="compositionally biased region" description="Low complexity" evidence="7">
    <location>
        <begin position="85"/>
        <end position="94"/>
    </location>
</feature>
<dbReference type="PANTHER" id="PTHR31845:SF39">
    <property type="entry name" value="TRANSCRIPTION FACTOR PBCR-RELATED"/>
    <property type="match status" value="1"/>
</dbReference>
<evidence type="ECO:0000256" key="1">
    <source>
        <dbReference type="ARBA" id="ARBA00004123"/>
    </source>
</evidence>
<comment type="subcellular location">
    <subcellularLocation>
        <location evidence="1">Nucleus</location>
    </subcellularLocation>
</comment>
<accession>A0ABR4GIJ4</accession>
<evidence type="ECO:0000256" key="6">
    <source>
        <dbReference type="ARBA" id="ARBA00023242"/>
    </source>
</evidence>
<reference evidence="9 10" key="1">
    <citation type="submission" date="2024-07" db="EMBL/GenBank/DDBJ databases">
        <title>Section-level genome sequencing and comparative genomics of Aspergillus sections Usti and Cavernicolus.</title>
        <authorList>
            <consortium name="Lawrence Berkeley National Laboratory"/>
            <person name="Nybo J.L."/>
            <person name="Vesth T.C."/>
            <person name="Theobald S."/>
            <person name="Frisvad J.C."/>
            <person name="Larsen T.O."/>
            <person name="Kjaerboelling I."/>
            <person name="Rothschild-Mancinelli K."/>
            <person name="Lyhne E.K."/>
            <person name="Kogle M.E."/>
            <person name="Barry K."/>
            <person name="Clum A."/>
            <person name="Na H."/>
            <person name="Ledsgaard L."/>
            <person name="Lin J."/>
            <person name="Lipzen A."/>
            <person name="Kuo A."/>
            <person name="Riley R."/>
            <person name="Mondo S."/>
            <person name="Labutti K."/>
            <person name="Haridas S."/>
            <person name="Pangalinan J."/>
            <person name="Salamov A.A."/>
            <person name="Simmons B.A."/>
            <person name="Magnuson J.K."/>
            <person name="Chen J."/>
            <person name="Drula E."/>
            <person name="Henrissat B."/>
            <person name="Wiebenga A."/>
            <person name="Lubbers R.J."/>
            <person name="Gomes A.C."/>
            <person name="Makela M.R."/>
            <person name="Stajich J."/>
            <person name="Grigoriev I.V."/>
            <person name="Mortensen U.H."/>
            <person name="De Vries R.P."/>
            <person name="Baker S.E."/>
            <person name="Andersen M.R."/>
        </authorList>
    </citation>
    <scope>NUCLEOTIDE SEQUENCE [LARGE SCALE GENOMIC DNA]</scope>
    <source>
        <strain evidence="9 10">CBS 209.92</strain>
    </source>
</reference>
<dbReference type="InterPro" id="IPR007219">
    <property type="entry name" value="XnlR_reg_dom"/>
</dbReference>
<dbReference type="InterPro" id="IPR051089">
    <property type="entry name" value="prtT"/>
</dbReference>
<proteinExistence type="predicted"/>
<dbReference type="EMBL" id="JBFTWV010000010">
    <property type="protein sequence ID" value="KAL2798858.1"/>
    <property type="molecule type" value="Genomic_DNA"/>
</dbReference>
<evidence type="ECO:0000256" key="5">
    <source>
        <dbReference type="ARBA" id="ARBA00023163"/>
    </source>
</evidence>
<feature type="region of interest" description="Disordered" evidence="7">
    <location>
        <begin position="566"/>
        <end position="586"/>
    </location>
</feature>
<dbReference type="Proteomes" id="UP001610563">
    <property type="component" value="Unassembled WGS sequence"/>
</dbReference>
<evidence type="ECO:0000313" key="9">
    <source>
        <dbReference type="EMBL" id="KAL2798858.1"/>
    </source>
</evidence>
<dbReference type="Gene3D" id="4.10.240.10">
    <property type="entry name" value="Zn(2)-C6 fungal-type DNA-binding domain"/>
    <property type="match status" value="1"/>
</dbReference>
<evidence type="ECO:0000259" key="8">
    <source>
        <dbReference type="Pfam" id="PF04082"/>
    </source>
</evidence>
<keyword evidence="4" id="KW-0238">DNA-binding</keyword>